<proteinExistence type="predicted"/>
<organism evidence="2 3">
    <name type="scientific">Rhodotorula taiwanensis</name>
    <dbReference type="NCBI Taxonomy" id="741276"/>
    <lineage>
        <taxon>Eukaryota</taxon>
        <taxon>Fungi</taxon>
        <taxon>Dikarya</taxon>
        <taxon>Basidiomycota</taxon>
        <taxon>Pucciniomycotina</taxon>
        <taxon>Microbotryomycetes</taxon>
        <taxon>Sporidiobolales</taxon>
        <taxon>Sporidiobolaceae</taxon>
        <taxon>Rhodotorula</taxon>
    </lineage>
</organism>
<comment type="caution">
    <text evidence="2">The sequence shown here is derived from an EMBL/GenBank/DDBJ whole genome shotgun (WGS) entry which is preliminary data.</text>
</comment>
<dbReference type="EMBL" id="PJQD01000085">
    <property type="protein sequence ID" value="POY71454.1"/>
    <property type="molecule type" value="Genomic_DNA"/>
</dbReference>
<dbReference type="AlphaFoldDB" id="A0A2S5B3T9"/>
<evidence type="ECO:0000313" key="3">
    <source>
        <dbReference type="Proteomes" id="UP000237144"/>
    </source>
</evidence>
<evidence type="ECO:0000313" key="2">
    <source>
        <dbReference type="EMBL" id="POY71454.1"/>
    </source>
</evidence>
<feature type="region of interest" description="Disordered" evidence="1">
    <location>
        <begin position="527"/>
        <end position="547"/>
    </location>
</feature>
<accession>A0A2S5B3T9</accession>
<sequence>MATADPGGLPPGGSLARKVIPLALVIDPTPAGEPVIASYCSAVIAALQALHPNNQILVTCVAPSSHAVPLNPFLPPAAFLAALPSFTRRPARPASTLWRSTTGLLRAIRIARRRLIEGQLAGAGGEGRGQLPKYVVVISGTDLENVGGDDVWLEDDDQNEPWESFAKSFSRVSAEKALHVRFLAHLLTLSILQQGQHCTTLFSLISLGHTPHLEGFWKEVRDRRLLFPSQKLRPPPRTQCSGRFPANLIYTSLAPPPNVAFSFPLVSPSHACFLLGFYNNNRQQPPPSAAAANGTSQTNSAKRPTPPEPNMPNKKAKPNPTAQPAQVAGKGQTPIPPPKPTRTPSSASGTVPQAVKPSPSQVNSAENVQQYLNDVKANGGRSSQPFQANGTFATGSQGTPRGRHAATPTSATQGLQTPNLPQGQQGLPNQPVAPLPQIPPEMRAKVEAHLETIRTRVQRGQLSQEQAAQQIRQLQELTNQQRIRLAQQQQQAAMAAAAAAGANGTSANATANSTPSAPPMASPALALNALQGHPPGPQRNDSTPGHRPVWKGQISWAWNAGTTGQRTEYTMYCQATPLQASAVAELYVLRSQSASTGVKFQQAWRILSLVQIRMSSLQKLAQEHTLPALSLTPLASESLPKELRDRQKAVPGVESNEGLFRMFSESMETRQNCGIVRFSGTKNGLVMVPAPQSAKLIALVFLKIPLPDAWLRTDAEASQTSPGLQARATPTHNLLPIPTPPGGVAASGMFSSPNMQPYGLPSVSPSMSSVSPAAPPSIATSAPGGLGLQSNYNFGVPSAAPSSMPPAQQPFMTPTIQQPQLPQQLQPAPTQQQQQPPASFPSEGIAGMDFSELQRLLGPEQFAQIMSGV</sequence>
<feature type="compositionally biased region" description="Polar residues" evidence="1">
    <location>
        <begin position="293"/>
        <end position="302"/>
    </location>
</feature>
<feature type="compositionally biased region" description="Polar residues" evidence="1">
    <location>
        <begin position="358"/>
        <end position="372"/>
    </location>
</feature>
<feature type="compositionally biased region" description="Low complexity" evidence="1">
    <location>
        <begin position="413"/>
        <end position="430"/>
    </location>
</feature>
<evidence type="ECO:0000256" key="1">
    <source>
        <dbReference type="SAM" id="MobiDB-lite"/>
    </source>
</evidence>
<protein>
    <submittedName>
        <fullName evidence="2">Uncharacterized protein</fullName>
    </submittedName>
</protein>
<dbReference type="Proteomes" id="UP000237144">
    <property type="component" value="Unassembled WGS sequence"/>
</dbReference>
<dbReference type="OrthoDB" id="124855at2759"/>
<feature type="region of interest" description="Disordered" evidence="1">
    <location>
        <begin position="284"/>
        <end position="434"/>
    </location>
</feature>
<feature type="compositionally biased region" description="Low complexity" evidence="1">
    <location>
        <begin position="809"/>
        <end position="837"/>
    </location>
</feature>
<name>A0A2S5B3T9_9BASI</name>
<feature type="region of interest" description="Disordered" evidence="1">
    <location>
        <begin position="797"/>
        <end position="845"/>
    </location>
</feature>
<dbReference type="STRING" id="741276.A0A2S5B3T9"/>
<reference evidence="2 3" key="1">
    <citation type="journal article" date="2018" name="Front. Microbiol.">
        <title>Prospects for Fungal Bioremediation of Acidic Radioactive Waste Sites: Characterization and Genome Sequence of Rhodotorula taiwanensis MD1149.</title>
        <authorList>
            <person name="Tkavc R."/>
            <person name="Matrosova V.Y."/>
            <person name="Grichenko O.E."/>
            <person name="Gostincar C."/>
            <person name="Volpe R.P."/>
            <person name="Klimenkova P."/>
            <person name="Gaidamakova E.K."/>
            <person name="Zhou C.E."/>
            <person name="Stewart B.J."/>
            <person name="Lyman M.G."/>
            <person name="Malfatti S.A."/>
            <person name="Rubinfeld B."/>
            <person name="Courtot M."/>
            <person name="Singh J."/>
            <person name="Dalgard C.L."/>
            <person name="Hamilton T."/>
            <person name="Frey K.G."/>
            <person name="Gunde-Cimerman N."/>
            <person name="Dugan L."/>
            <person name="Daly M.J."/>
        </authorList>
    </citation>
    <scope>NUCLEOTIDE SEQUENCE [LARGE SCALE GENOMIC DNA]</scope>
    <source>
        <strain evidence="2 3">MD1149</strain>
    </source>
</reference>
<keyword evidence="3" id="KW-1185">Reference proteome</keyword>
<feature type="compositionally biased region" description="Polar residues" evidence="1">
    <location>
        <begin position="380"/>
        <end position="399"/>
    </location>
</feature>
<gene>
    <name evidence="2" type="ORF">BMF94_5767</name>
</gene>